<evidence type="ECO:0000313" key="8">
    <source>
        <dbReference type="EMBL" id="MFI2229565.1"/>
    </source>
</evidence>
<keyword evidence="9" id="KW-1185">Reference proteome</keyword>
<evidence type="ECO:0000313" key="9">
    <source>
        <dbReference type="Proteomes" id="UP001611494"/>
    </source>
</evidence>
<dbReference type="Proteomes" id="UP001611494">
    <property type="component" value="Unassembled WGS sequence"/>
</dbReference>
<keyword evidence="5" id="KW-0418">Kinase</keyword>
<evidence type="ECO:0000256" key="3">
    <source>
        <dbReference type="ARBA" id="ARBA00022553"/>
    </source>
</evidence>
<dbReference type="InterPro" id="IPR036388">
    <property type="entry name" value="WH-like_DNA-bd_sf"/>
</dbReference>
<keyword evidence="4" id="KW-0808">Transferase</keyword>
<comment type="caution">
    <text evidence="8">The sequence shown here is derived from an EMBL/GenBank/DDBJ whole genome shotgun (WGS) entry which is preliminary data.</text>
</comment>
<evidence type="ECO:0000256" key="5">
    <source>
        <dbReference type="ARBA" id="ARBA00022777"/>
    </source>
</evidence>
<dbReference type="EC" id="2.7.13.3" evidence="2"/>
<dbReference type="EMBL" id="JBIRYL010000001">
    <property type="protein sequence ID" value="MFI2229565.1"/>
    <property type="molecule type" value="Genomic_DNA"/>
</dbReference>
<dbReference type="InterPro" id="IPR035965">
    <property type="entry name" value="PAS-like_dom_sf"/>
</dbReference>
<dbReference type="InterPro" id="IPR000014">
    <property type="entry name" value="PAS"/>
</dbReference>
<evidence type="ECO:0000256" key="2">
    <source>
        <dbReference type="ARBA" id="ARBA00012438"/>
    </source>
</evidence>
<protein>
    <recommendedName>
        <fullName evidence="2">histidine kinase</fullName>
        <ecNumber evidence="2">2.7.13.3</ecNumber>
    </recommendedName>
</protein>
<feature type="domain" description="PAS" evidence="6">
    <location>
        <begin position="28"/>
        <end position="73"/>
    </location>
</feature>
<keyword evidence="3" id="KW-0597">Phosphoprotein</keyword>
<dbReference type="CDD" id="cd00130">
    <property type="entry name" value="PAS"/>
    <property type="match status" value="1"/>
</dbReference>
<accession>A0ABW7VUB3</accession>
<dbReference type="Gene3D" id="1.10.10.10">
    <property type="entry name" value="Winged helix-like DNA-binding domain superfamily/Winged helix DNA-binding domain"/>
    <property type="match status" value="1"/>
</dbReference>
<evidence type="ECO:0000256" key="1">
    <source>
        <dbReference type="ARBA" id="ARBA00000085"/>
    </source>
</evidence>
<evidence type="ECO:0000259" key="6">
    <source>
        <dbReference type="PROSITE" id="PS50112"/>
    </source>
</evidence>
<dbReference type="Pfam" id="PF03861">
    <property type="entry name" value="ANTAR"/>
    <property type="match status" value="1"/>
</dbReference>
<dbReference type="PANTHER" id="PTHR43304">
    <property type="entry name" value="PHYTOCHROME-LIKE PROTEIN CPH1"/>
    <property type="match status" value="1"/>
</dbReference>
<dbReference type="InterPro" id="IPR013655">
    <property type="entry name" value="PAS_fold_3"/>
</dbReference>
<dbReference type="PROSITE" id="PS50921">
    <property type="entry name" value="ANTAR"/>
    <property type="match status" value="1"/>
</dbReference>
<proteinExistence type="predicted"/>
<dbReference type="InterPro" id="IPR005561">
    <property type="entry name" value="ANTAR"/>
</dbReference>
<organism evidence="8 9">
    <name type="scientific">Nocardia testacea</name>
    <dbReference type="NCBI Taxonomy" id="248551"/>
    <lineage>
        <taxon>Bacteria</taxon>
        <taxon>Bacillati</taxon>
        <taxon>Actinomycetota</taxon>
        <taxon>Actinomycetes</taxon>
        <taxon>Mycobacteriales</taxon>
        <taxon>Nocardiaceae</taxon>
        <taxon>Nocardia</taxon>
    </lineage>
</organism>
<dbReference type="PROSITE" id="PS50112">
    <property type="entry name" value="PAS"/>
    <property type="match status" value="1"/>
</dbReference>
<gene>
    <name evidence="8" type="ORF">ACH49Z_06905</name>
</gene>
<evidence type="ECO:0000259" key="7">
    <source>
        <dbReference type="PROSITE" id="PS50921"/>
    </source>
</evidence>
<dbReference type="Pfam" id="PF08447">
    <property type="entry name" value="PAS_3"/>
    <property type="match status" value="1"/>
</dbReference>
<sequence length="216" mass="23935">MTDQPNPGPAPQRVGGFRFYADGQRWEWSDEVAALHGYRPGEVELTVELLLKHKHPDDREQVAELLSAVVEAGRPYCSRHRILDTDGAEHHVLVVSDQMRDGSGASIGTMGFYIDVSDTAASIRTQVIDEAMPEIVEARSVIEQAKGAVMAMYAIPAEKAFDVLVWRSQETNTKLRVLAEKLVDGLIEFGGVAVQTRTRFDHLLLTAHELPDRMTG</sequence>
<dbReference type="SUPFAM" id="SSF55785">
    <property type="entry name" value="PYP-like sensor domain (PAS domain)"/>
    <property type="match status" value="1"/>
</dbReference>
<dbReference type="InterPro" id="IPR052162">
    <property type="entry name" value="Sensor_kinase/Photoreceptor"/>
</dbReference>
<dbReference type="Gene3D" id="3.30.450.20">
    <property type="entry name" value="PAS domain"/>
    <property type="match status" value="1"/>
</dbReference>
<name>A0ABW7VUB3_9NOCA</name>
<comment type="catalytic activity">
    <reaction evidence="1">
        <text>ATP + protein L-histidine = ADP + protein N-phospho-L-histidine.</text>
        <dbReference type="EC" id="2.7.13.3"/>
    </reaction>
</comment>
<dbReference type="RefSeq" id="WP_397060515.1">
    <property type="nucleotide sequence ID" value="NZ_JBIRYL010000001.1"/>
</dbReference>
<reference evidence="8 9" key="1">
    <citation type="submission" date="2024-10" db="EMBL/GenBank/DDBJ databases">
        <title>The Natural Products Discovery Center: Release of the First 8490 Sequenced Strains for Exploring Actinobacteria Biosynthetic Diversity.</title>
        <authorList>
            <person name="Kalkreuter E."/>
            <person name="Kautsar S.A."/>
            <person name="Yang D."/>
            <person name="Bader C.D."/>
            <person name="Teijaro C.N."/>
            <person name="Fluegel L."/>
            <person name="Davis C.M."/>
            <person name="Simpson J.R."/>
            <person name="Lauterbach L."/>
            <person name="Steele A.D."/>
            <person name="Gui C."/>
            <person name="Meng S."/>
            <person name="Li G."/>
            <person name="Viehrig K."/>
            <person name="Ye F."/>
            <person name="Su P."/>
            <person name="Kiefer A.F."/>
            <person name="Nichols A."/>
            <person name="Cepeda A.J."/>
            <person name="Yan W."/>
            <person name="Fan B."/>
            <person name="Jiang Y."/>
            <person name="Adhikari A."/>
            <person name="Zheng C.-J."/>
            <person name="Schuster L."/>
            <person name="Cowan T.M."/>
            <person name="Smanski M.J."/>
            <person name="Chevrette M.G."/>
            <person name="De Carvalho L.P.S."/>
            <person name="Shen B."/>
        </authorList>
    </citation>
    <scope>NUCLEOTIDE SEQUENCE [LARGE SCALE GENOMIC DNA]</scope>
    <source>
        <strain evidence="8 9">NPDC019377</strain>
    </source>
</reference>
<dbReference type="PANTHER" id="PTHR43304:SF1">
    <property type="entry name" value="PAC DOMAIN-CONTAINING PROTEIN"/>
    <property type="match status" value="1"/>
</dbReference>
<dbReference type="NCBIfam" id="TIGR00229">
    <property type="entry name" value="sensory_box"/>
    <property type="match status" value="1"/>
</dbReference>
<dbReference type="SMART" id="SM01012">
    <property type="entry name" value="ANTAR"/>
    <property type="match status" value="1"/>
</dbReference>
<evidence type="ECO:0000256" key="4">
    <source>
        <dbReference type="ARBA" id="ARBA00022679"/>
    </source>
</evidence>
<feature type="domain" description="ANTAR" evidence="7">
    <location>
        <begin position="122"/>
        <end position="183"/>
    </location>
</feature>